<dbReference type="Proteomes" id="UP000478008">
    <property type="component" value="Unassembled WGS sequence"/>
</dbReference>
<dbReference type="InterPro" id="IPR023395">
    <property type="entry name" value="MCP_dom_sf"/>
</dbReference>
<evidence type="ECO:0000256" key="3">
    <source>
        <dbReference type="ARBA" id="ARBA00022989"/>
    </source>
</evidence>
<evidence type="ECO:0000256" key="2">
    <source>
        <dbReference type="ARBA" id="ARBA00022692"/>
    </source>
</evidence>
<keyword evidence="4" id="KW-0472">Membrane</keyword>
<sequence>MSTRKFSDGSQRPYVNRQEFDRMYPISYEPDIGIIDNSTGRPISLSLPIISRTASGRSGIGIGTTATRSIMRPLVSNPSLRYKKNIYSDLEFKEYFDSANMKQLLSSLLRSFLSNYSRLLFSQPFEISKILLQVGSFTQRSLKKHHYSPQDKIASSGSTSDANVAIESDSESEDASMYFKQVDETDDLTDTSKASVSNLRESQIERSPRVEKRGLGTTKGKTHLKKRSKATRGCLIEPESLNIMDIVSGLIAKEGPRGIFKAVNTSFLMNTFQYTIQSWISGFVSGLLNIPDPLFVDISHSPNANLSLGLSVLSHVVTSMILSQIALIRMRFIVTTSTKGMRSFREIVGKLPRFSLFKIPRDLIIPNFITSLVRALSQHYPEYLVSSILHISKYNSPYLYSTINLLLKILGLFIKLPFETLYSRAQVNCLLHSEHIPSVMRISEDDMCVKFGGYQGYLSTLYYIMSGTKAIDYGKENNLESSISIEVDNSEELNKGPLAIFRGWRLGLVQILSRFTLNLLANEADETSLSEEQL</sequence>
<feature type="region of interest" description="Disordered" evidence="5">
    <location>
        <begin position="148"/>
        <end position="174"/>
    </location>
</feature>
<proteinExistence type="predicted"/>
<evidence type="ECO:0000256" key="1">
    <source>
        <dbReference type="ARBA" id="ARBA00004370"/>
    </source>
</evidence>
<name>A0A7D9CYZ1_DEKBR</name>
<feature type="compositionally biased region" description="Polar residues" evidence="5">
    <location>
        <begin position="153"/>
        <end position="162"/>
    </location>
</feature>
<dbReference type="SUPFAM" id="SSF103506">
    <property type="entry name" value="Mitochondrial carrier"/>
    <property type="match status" value="1"/>
</dbReference>
<evidence type="ECO:0000313" key="7">
    <source>
        <dbReference type="Proteomes" id="UP000478008"/>
    </source>
</evidence>
<comment type="subcellular location">
    <subcellularLocation>
        <location evidence="1">Membrane</location>
    </subcellularLocation>
</comment>
<evidence type="ECO:0000256" key="4">
    <source>
        <dbReference type="ARBA" id="ARBA00023136"/>
    </source>
</evidence>
<accession>A0A7D9CYZ1</accession>
<dbReference type="AlphaFoldDB" id="A0A7D9CYZ1"/>
<keyword evidence="2" id="KW-0812">Transmembrane</keyword>
<evidence type="ECO:0000313" key="6">
    <source>
        <dbReference type="EMBL" id="VUG18399.1"/>
    </source>
</evidence>
<dbReference type="Gene3D" id="1.50.40.10">
    <property type="entry name" value="Mitochondrial carrier domain"/>
    <property type="match status" value="1"/>
</dbReference>
<evidence type="ECO:0000256" key="5">
    <source>
        <dbReference type="SAM" id="MobiDB-lite"/>
    </source>
</evidence>
<organism evidence="6 7">
    <name type="scientific">Dekkera bruxellensis</name>
    <name type="common">Brettanomyces custersii</name>
    <dbReference type="NCBI Taxonomy" id="5007"/>
    <lineage>
        <taxon>Eukaryota</taxon>
        <taxon>Fungi</taxon>
        <taxon>Dikarya</taxon>
        <taxon>Ascomycota</taxon>
        <taxon>Saccharomycotina</taxon>
        <taxon>Pichiomycetes</taxon>
        <taxon>Pichiales</taxon>
        <taxon>Pichiaceae</taxon>
        <taxon>Brettanomyces</taxon>
    </lineage>
</organism>
<keyword evidence="7" id="KW-1185">Reference proteome</keyword>
<dbReference type="EMBL" id="CABFWN010000003">
    <property type="protein sequence ID" value="VUG18399.1"/>
    <property type="molecule type" value="Genomic_DNA"/>
</dbReference>
<dbReference type="GO" id="GO:0016020">
    <property type="term" value="C:membrane"/>
    <property type="evidence" value="ECO:0007669"/>
    <property type="project" value="UniProtKB-SubCell"/>
</dbReference>
<gene>
    <name evidence="6" type="ORF">DEBR0S3_09802G</name>
</gene>
<protein>
    <submittedName>
        <fullName evidence="6">DEBR0S3_09802g1_1</fullName>
    </submittedName>
</protein>
<reference evidence="6 7" key="1">
    <citation type="submission" date="2019-07" db="EMBL/GenBank/DDBJ databases">
        <authorList>
            <person name="Friedrich A."/>
            <person name="Schacherer J."/>
        </authorList>
    </citation>
    <scope>NUCLEOTIDE SEQUENCE [LARGE SCALE GENOMIC DNA]</scope>
</reference>
<keyword evidence="3" id="KW-1133">Transmembrane helix</keyword>